<sequence length="122" mass="12956">MLISVDPDSPVPPYEQVRGQLAEQVGDGRLPVGTRLPTVRRLAAELDLAVNTVARAYRELEAAGLLETRGRHGTFVAPGRDDAVDRLQRLAAGYAERAAQLGVPPAAALDLVRAALDAARHG</sequence>
<evidence type="ECO:0000256" key="3">
    <source>
        <dbReference type="ARBA" id="ARBA00023125"/>
    </source>
</evidence>
<dbReference type="OrthoDB" id="4307011at2"/>
<evidence type="ECO:0000256" key="4">
    <source>
        <dbReference type="ARBA" id="ARBA00023163"/>
    </source>
</evidence>
<keyword evidence="2" id="KW-0805">Transcription regulation</keyword>
<keyword evidence="7" id="KW-1185">Reference proteome</keyword>
<keyword evidence="3" id="KW-0238">DNA-binding</keyword>
<dbReference type="InterPro" id="IPR036390">
    <property type="entry name" value="WH_DNA-bd_sf"/>
</dbReference>
<evidence type="ECO:0000313" key="6">
    <source>
        <dbReference type="EMBL" id="PZG18425.1"/>
    </source>
</evidence>
<dbReference type="CDD" id="cd07377">
    <property type="entry name" value="WHTH_GntR"/>
    <property type="match status" value="1"/>
</dbReference>
<protein>
    <submittedName>
        <fullName evidence="6">GntR family transcriptional regulator</fullName>
    </submittedName>
</protein>
<evidence type="ECO:0000256" key="2">
    <source>
        <dbReference type="ARBA" id="ARBA00023015"/>
    </source>
</evidence>
<dbReference type="AlphaFoldDB" id="A0A2W2EPA6"/>
<accession>A0A2W2EPA6</accession>
<dbReference type="InterPro" id="IPR000524">
    <property type="entry name" value="Tscrpt_reg_HTH_GntR"/>
</dbReference>
<dbReference type="PROSITE" id="PS50949">
    <property type="entry name" value="HTH_GNTR"/>
    <property type="match status" value="1"/>
</dbReference>
<evidence type="ECO:0000313" key="7">
    <source>
        <dbReference type="Proteomes" id="UP000248924"/>
    </source>
</evidence>
<evidence type="ECO:0000259" key="5">
    <source>
        <dbReference type="PROSITE" id="PS50949"/>
    </source>
</evidence>
<dbReference type="SMART" id="SM00345">
    <property type="entry name" value="HTH_GNTR"/>
    <property type="match status" value="1"/>
</dbReference>
<dbReference type="SUPFAM" id="SSF46785">
    <property type="entry name" value="Winged helix' DNA-binding domain"/>
    <property type="match status" value="1"/>
</dbReference>
<evidence type="ECO:0000256" key="1">
    <source>
        <dbReference type="ARBA" id="ARBA00022898"/>
    </source>
</evidence>
<comment type="caution">
    <text evidence="6">The sequence shown here is derived from an EMBL/GenBank/DDBJ whole genome shotgun (WGS) entry which is preliminary data.</text>
</comment>
<name>A0A2W2EPA6_9ACTN</name>
<dbReference type="InterPro" id="IPR036388">
    <property type="entry name" value="WH-like_DNA-bd_sf"/>
</dbReference>
<dbReference type="RefSeq" id="WP_111214189.1">
    <property type="nucleotide sequence ID" value="NZ_POTY01000071.1"/>
</dbReference>
<dbReference type="Proteomes" id="UP000248924">
    <property type="component" value="Unassembled WGS sequence"/>
</dbReference>
<feature type="domain" description="HTH gntR-type" evidence="5">
    <location>
        <begin position="11"/>
        <end position="79"/>
    </location>
</feature>
<dbReference type="PANTHER" id="PTHR46577:SF1">
    <property type="entry name" value="HTH-TYPE TRANSCRIPTIONAL REGULATORY PROTEIN GABR"/>
    <property type="match status" value="1"/>
</dbReference>
<dbReference type="InterPro" id="IPR051446">
    <property type="entry name" value="HTH_trans_reg/aminotransferase"/>
</dbReference>
<dbReference type="Gene3D" id="1.10.10.10">
    <property type="entry name" value="Winged helix-like DNA-binding domain superfamily/Winged helix DNA-binding domain"/>
    <property type="match status" value="1"/>
</dbReference>
<dbReference type="EMBL" id="POTY01000071">
    <property type="protein sequence ID" value="PZG18425.1"/>
    <property type="molecule type" value="Genomic_DNA"/>
</dbReference>
<reference evidence="6 7" key="1">
    <citation type="submission" date="2018-01" db="EMBL/GenBank/DDBJ databases">
        <title>Draft genome sequence of Jishengella sp. NA12.</title>
        <authorList>
            <person name="Sahin N."/>
            <person name="Ay H."/>
            <person name="Saygin H."/>
        </authorList>
    </citation>
    <scope>NUCLEOTIDE SEQUENCE [LARGE SCALE GENOMIC DNA]</scope>
    <source>
        <strain evidence="6 7">NA12</strain>
    </source>
</reference>
<proteinExistence type="predicted"/>
<dbReference type="Pfam" id="PF00392">
    <property type="entry name" value="GntR"/>
    <property type="match status" value="1"/>
</dbReference>
<gene>
    <name evidence="6" type="ORF">C1I95_13620</name>
</gene>
<dbReference type="GO" id="GO:0003700">
    <property type="term" value="F:DNA-binding transcription factor activity"/>
    <property type="evidence" value="ECO:0007669"/>
    <property type="project" value="InterPro"/>
</dbReference>
<dbReference type="GO" id="GO:0003677">
    <property type="term" value="F:DNA binding"/>
    <property type="evidence" value="ECO:0007669"/>
    <property type="project" value="UniProtKB-KW"/>
</dbReference>
<dbReference type="PANTHER" id="PTHR46577">
    <property type="entry name" value="HTH-TYPE TRANSCRIPTIONAL REGULATORY PROTEIN GABR"/>
    <property type="match status" value="1"/>
</dbReference>
<keyword evidence="1" id="KW-0663">Pyridoxal phosphate</keyword>
<organism evidence="6 7">
    <name type="scientific">Micromonospora craterilacus</name>
    <dbReference type="NCBI Taxonomy" id="1655439"/>
    <lineage>
        <taxon>Bacteria</taxon>
        <taxon>Bacillati</taxon>
        <taxon>Actinomycetota</taxon>
        <taxon>Actinomycetes</taxon>
        <taxon>Micromonosporales</taxon>
        <taxon>Micromonosporaceae</taxon>
        <taxon>Micromonospora</taxon>
    </lineage>
</organism>
<keyword evidence="4" id="KW-0804">Transcription</keyword>